<evidence type="ECO:0000313" key="3">
    <source>
        <dbReference type="Proteomes" id="UP000070720"/>
    </source>
</evidence>
<sequence>MLCGRREAVGVQVEAEVALSILGDKLPLKSWDYRIGRSAKVCRRFRRSEEKAEQPLNYA</sequence>
<accession>A0A0E0RS18</accession>
<dbReference type="EnsemblFungi" id="CEF74043">
    <property type="protein sequence ID" value="CEF74043"/>
    <property type="gene ID" value="FGRRES_20058"/>
</dbReference>
<organism evidence="1 3">
    <name type="scientific">Gibberella zeae (strain ATCC MYA-4620 / CBS 123657 / FGSC 9075 / NRRL 31084 / PH-1)</name>
    <name type="common">Wheat head blight fungus</name>
    <name type="synonym">Fusarium graminearum</name>
    <dbReference type="NCBI Taxonomy" id="229533"/>
    <lineage>
        <taxon>Eukaryota</taxon>
        <taxon>Fungi</taxon>
        <taxon>Dikarya</taxon>
        <taxon>Ascomycota</taxon>
        <taxon>Pezizomycotina</taxon>
        <taxon>Sordariomycetes</taxon>
        <taxon>Hypocreomycetidae</taxon>
        <taxon>Hypocreales</taxon>
        <taxon>Nectriaceae</taxon>
        <taxon>Fusarium</taxon>
    </lineage>
</organism>
<dbReference type="InParanoid" id="A0A098D522"/>
<dbReference type="EMBL" id="HG970332">
    <property type="protein sequence ID" value="CEF74043.1"/>
    <property type="molecule type" value="Genomic_DNA"/>
</dbReference>
<keyword evidence="3" id="KW-1185">Reference proteome</keyword>
<reference evidence="2 3" key="1">
    <citation type="journal article" date="2007" name="Science">
        <title>The Fusarium graminearum genome reveals a link between localized polymorphism and pathogen specialization.</title>
        <authorList>
            <person name="Cuomo C.A."/>
            <person name="Gueldener U."/>
            <person name="Xu J.-R."/>
            <person name="Trail F."/>
            <person name="Turgeon B.G."/>
            <person name="Di Pietro A."/>
            <person name="Walton J.D."/>
            <person name="Ma L.-J."/>
            <person name="Baker S.E."/>
            <person name="Rep M."/>
            <person name="Adam G."/>
            <person name="Antoniw J."/>
            <person name="Baldwin T."/>
            <person name="Calvo S.E."/>
            <person name="Chang Y.-L."/>
            <person name="DeCaprio D."/>
            <person name="Gale L.R."/>
            <person name="Gnerre S."/>
            <person name="Goswami R.S."/>
            <person name="Hammond-Kosack K."/>
            <person name="Harris L.J."/>
            <person name="Hilburn K."/>
            <person name="Kennell J.C."/>
            <person name="Kroken S."/>
            <person name="Magnuson J.K."/>
            <person name="Mannhaupt G."/>
            <person name="Mauceli E.W."/>
            <person name="Mewes H.-W."/>
            <person name="Mitterbauer R."/>
            <person name="Muehlbauer G."/>
            <person name="Muensterkoetter M."/>
            <person name="Nelson D."/>
            <person name="O'Donnell K."/>
            <person name="Ouellet T."/>
            <person name="Qi W."/>
            <person name="Quesneville H."/>
            <person name="Roncero M.I.G."/>
            <person name="Seong K.-Y."/>
            <person name="Tetko I.V."/>
            <person name="Urban M."/>
            <person name="Waalwijk C."/>
            <person name="Ward T.J."/>
            <person name="Yao J."/>
            <person name="Birren B.W."/>
            <person name="Kistler H.C."/>
        </authorList>
    </citation>
    <scope>NUCLEOTIDE SEQUENCE [LARGE SCALE GENOMIC DNA]</scope>
    <source>
        <strain evidence="3">ATCC MYA-4620 / CBS 123657 / FGSC 9075 / NRRL 31084 / PH-1</strain>
        <strain evidence="2">PH-1 / ATCC MYA-4620 / FGSC 9075 / NRRL 31084</strain>
    </source>
</reference>
<gene>
    <name evidence="1" type="ORF">FGRAMPH1_01T04473</name>
</gene>
<dbReference type="VEuPathDB" id="FungiDB:FGRAMPH1_01G04473"/>
<dbReference type="AlphaFoldDB" id="A0A098D522"/>
<evidence type="ECO:0000313" key="1">
    <source>
        <dbReference type="EMBL" id="CEF74043.1"/>
    </source>
</evidence>
<accession>A0A098D522</accession>
<protein>
    <submittedName>
        <fullName evidence="1">Chromosome 1, complete genome</fullName>
    </submittedName>
</protein>
<dbReference type="Proteomes" id="UP000070720">
    <property type="component" value="Chromosome 1"/>
</dbReference>
<reference evidence="2" key="4">
    <citation type="submission" date="2017-01" db="UniProtKB">
        <authorList>
            <consortium name="EnsemblFungi"/>
        </authorList>
    </citation>
    <scope>IDENTIFICATION</scope>
    <source>
        <strain evidence="2">PH-1 / ATCC MYA-4620 / FGSC 9075 / NRRL 31084</strain>
    </source>
</reference>
<reference evidence="1 3" key="3">
    <citation type="journal article" date="2015" name="BMC Genomics">
        <title>The completed genome sequence of the pathogenic ascomycete fungus Fusarium graminearum.</title>
        <authorList>
            <person name="King R."/>
            <person name="Urban M."/>
            <person name="Hammond-Kosack M.C."/>
            <person name="Hassani-Pak K."/>
            <person name="Hammond-Kosack K.E."/>
        </authorList>
    </citation>
    <scope>NUCLEOTIDE SEQUENCE [LARGE SCALE GENOMIC DNA]</scope>
    <source>
        <strain evidence="3">ATCC MYA-4620 / CBS 123657 / FGSC 9075 / NRRL 31084 / PH-1</strain>
        <strain evidence="1">PH-1</strain>
    </source>
</reference>
<reference evidence="2 3" key="2">
    <citation type="journal article" date="2010" name="Nature">
        <title>Comparative genomics reveals mobile pathogenicity chromosomes in Fusarium.</title>
        <authorList>
            <person name="Ma L.J."/>
            <person name="van der Does H.C."/>
            <person name="Borkovich K.A."/>
            <person name="Coleman J.J."/>
            <person name="Daboussi M.J."/>
            <person name="Di Pietro A."/>
            <person name="Dufresne M."/>
            <person name="Freitag M."/>
            <person name="Grabherr M."/>
            <person name="Henrissat B."/>
            <person name="Houterman P.M."/>
            <person name="Kang S."/>
            <person name="Shim W.B."/>
            <person name="Woloshuk C."/>
            <person name="Xie X."/>
            <person name="Xu J.R."/>
            <person name="Antoniw J."/>
            <person name="Baker S.E."/>
            <person name="Bluhm B.H."/>
            <person name="Breakspear A."/>
            <person name="Brown D.W."/>
            <person name="Butchko R.A."/>
            <person name="Chapman S."/>
            <person name="Coulson R."/>
            <person name="Coutinho P.M."/>
            <person name="Danchin E.G."/>
            <person name="Diener A."/>
            <person name="Gale L.R."/>
            <person name="Gardiner D.M."/>
            <person name="Goff S."/>
            <person name="Hammond-Kosack K.E."/>
            <person name="Hilburn K."/>
            <person name="Hua-Van A."/>
            <person name="Jonkers W."/>
            <person name="Kazan K."/>
            <person name="Kodira C.D."/>
            <person name="Koehrsen M."/>
            <person name="Kumar L."/>
            <person name="Lee Y.H."/>
            <person name="Li L."/>
            <person name="Manners J.M."/>
            <person name="Miranda-Saavedra D."/>
            <person name="Mukherjee M."/>
            <person name="Park G."/>
            <person name="Park J."/>
            <person name="Park S.Y."/>
            <person name="Proctor R.H."/>
            <person name="Regev A."/>
            <person name="Ruiz-Roldan M.C."/>
            <person name="Sain D."/>
            <person name="Sakthikumar S."/>
            <person name="Sykes S."/>
            <person name="Schwartz D.C."/>
            <person name="Turgeon B.G."/>
            <person name="Wapinski I."/>
            <person name="Yoder O."/>
            <person name="Young S."/>
            <person name="Zeng Q."/>
            <person name="Zhou S."/>
            <person name="Galagan J."/>
            <person name="Cuomo C.A."/>
            <person name="Kistler H.C."/>
            <person name="Rep M."/>
        </authorList>
    </citation>
    <scope>GENOME REANNOTATION</scope>
    <source>
        <strain evidence="3">ATCC MYA-4620 / CBS 123657 / FGSC 9075 / NRRL 31084 / PH-1</strain>
        <strain evidence="2">PH-1 / ATCC MYA-4620 / FGSC 9075 / NRRL 31084</strain>
    </source>
</reference>
<name>A0A098D522_GIBZE</name>
<proteinExistence type="predicted"/>
<evidence type="ECO:0000313" key="2">
    <source>
        <dbReference type="EnsemblFungi" id="CEF74043"/>
    </source>
</evidence>